<evidence type="ECO:0000313" key="5">
    <source>
        <dbReference type="Proteomes" id="UP000094501"/>
    </source>
</evidence>
<organism evidence="4 5">
    <name type="scientific">Methyloceanibacter methanicus</name>
    <dbReference type="NCBI Taxonomy" id="1774968"/>
    <lineage>
        <taxon>Bacteria</taxon>
        <taxon>Pseudomonadati</taxon>
        <taxon>Pseudomonadota</taxon>
        <taxon>Alphaproteobacteria</taxon>
        <taxon>Hyphomicrobiales</taxon>
        <taxon>Hyphomicrobiaceae</taxon>
        <taxon>Methyloceanibacter</taxon>
    </lineage>
</organism>
<keyword evidence="1" id="KW-0547">Nucleotide-binding</keyword>
<name>A0A1E3W281_9HYPH</name>
<proteinExistence type="predicted"/>
<comment type="caution">
    <text evidence="4">The sequence shown here is derived from an EMBL/GenBank/DDBJ whole genome shotgun (WGS) entry which is preliminary data.</text>
</comment>
<dbReference type="GO" id="GO:0051782">
    <property type="term" value="P:negative regulation of cell division"/>
    <property type="evidence" value="ECO:0007669"/>
    <property type="project" value="TreeGrafter"/>
</dbReference>
<keyword evidence="5" id="KW-1185">Reference proteome</keyword>
<dbReference type="SUPFAM" id="SSF52540">
    <property type="entry name" value="P-loop containing nucleoside triphosphate hydrolases"/>
    <property type="match status" value="1"/>
</dbReference>
<dbReference type="GO" id="GO:0005829">
    <property type="term" value="C:cytosol"/>
    <property type="evidence" value="ECO:0007669"/>
    <property type="project" value="TreeGrafter"/>
</dbReference>
<evidence type="ECO:0000256" key="3">
    <source>
        <dbReference type="SAM" id="MobiDB-lite"/>
    </source>
</evidence>
<dbReference type="GO" id="GO:0016887">
    <property type="term" value="F:ATP hydrolysis activity"/>
    <property type="evidence" value="ECO:0007669"/>
    <property type="project" value="TreeGrafter"/>
</dbReference>
<dbReference type="PANTHER" id="PTHR43384:SF6">
    <property type="entry name" value="SEPTUM SITE-DETERMINING PROTEIN MIND HOMOLOG, CHLOROPLASTIC"/>
    <property type="match status" value="1"/>
</dbReference>
<sequence length="428" mass="46416">MTSNVAYSLDPEPQDAHEVPEEPRARPIPRVNIQAFCEDQNTASVIQKAAEDRRLSKAHVTVQMGGVEAAVAFYRSASTPNLIVIESLLDRLEMLADLDRLADVCDSGTKVIAIGHVNDVLLYRELLRRGVSEYVVAPMTVAQMIESVASVYSDPATGPVGQSVAFVGTKGGSGSSTVCHNTAFAIANVLESDVVIADMDLPFGTAGLDFNQDPLQGIADALAAPDRLDEVLLDRLLSRCSDHLSLFAAPIALDRPYDVDPTACEAVLDVVRESVPWVAIDVPHLWTAWAKEVVLKADHVVMTAMPDLASLRNTKNLADQLKAARPNDRPPMLVLNQVGVPKRPEIPVKDFGHAIELEPRVVIEFDAHLFGTAANNGQMIEEVSDKAKAAEAFRNLANILTDRTEHRAEGTSFLAPLLERLNLMKARG</sequence>
<dbReference type="EMBL" id="LPWG01000010">
    <property type="protein sequence ID" value="ODR99927.1"/>
    <property type="molecule type" value="Genomic_DNA"/>
</dbReference>
<gene>
    <name evidence="4" type="ORF">AUC68_02035</name>
</gene>
<dbReference type="GO" id="GO:0009898">
    <property type="term" value="C:cytoplasmic side of plasma membrane"/>
    <property type="evidence" value="ECO:0007669"/>
    <property type="project" value="TreeGrafter"/>
</dbReference>
<dbReference type="OrthoDB" id="9783172at2"/>
<reference evidence="4 5" key="1">
    <citation type="journal article" date="2016" name="Environ. Microbiol.">
        <title>New Methyloceanibacter diversity from North Sea sediments includes methanotroph containing solely the soluble methane monooxygenase.</title>
        <authorList>
            <person name="Vekeman B."/>
            <person name="Kerckhof F.M."/>
            <person name="Cremers G."/>
            <person name="de Vos P."/>
            <person name="Vandamme P."/>
            <person name="Boon N."/>
            <person name="Op den Camp H.J."/>
            <person name="Heylen K."/>
        </authorList>
    </citation>
    <scope>NUCLEOTIDE SEQUENCE [LARGE SCALE GENOMIC DNA]</scope>
    <source>
        <strain evidence="4 5">R-67174</strain>
    </source>
</reference>
<evidence type="ECO:0000256" key="2">
    <source>
        <dbReference type="ARBA" id="ARBA00022840"/>
    </source>
</evidence>
<dbReference type="STRING" id="1774968.AUC68_02035"/>
<dbReference type="AlphaFoldDB" id="A0A1E3W281"/>
<protein>
    <submittedName>
        <fullName evidence="4">CtpF protein</fullName>
    </submittedName>
</protein>
<accession>A0A1E3W281</accession>
<dbReference type="PANTHER" id="PTHR43384">
    <property type="entry name" value="SEPTUM SITE-DETERMINING PROTEIN MIND HOMOLOG, CHLOROPLASTIC-RELATED"/>
    <property type="match status" value="1"/>
</dbReference>
<dbReference type="GO" id="GO:0005524">
    <property type="term" value="F:ATP binding"/>
    <property type="evidence" value="ECO:0007669"/>
    <property type="project" value="UniProtKB-KW"/>
</dbReference>
<dbReference type="InterPro" id="IPR027417">
    <property type="entry name" value="P-loop_NTPase"/>
</dbReference>
<dbReference type="RefSeq" id="WP_069436766.1">
    <property type="nucleotide sequence ID" value="NZ_LPWG01000010.1"/>
</dbReference>
<evidence type="ECO:0000313" key="4">
    <source>
        <dbReference type="EMBL" id="ODR99927.1"/>
    </source>
</evidence>
<dbReference type="InterPro" id="IPR050625">
    <property type="entry name" value="ParA/MinD_ATPase"/>
</dbReference>
<keyword evidence="2" id="KW-0067">ATP-binding</keyword>
<feature type="region of interest" description="Disordered" evidence="3">
    <location>
        <begin position="1"/>
        <end position="25"/>
    </location>
</feature>
<dbReference type="Gene3D" id="3.40.50.2300">
    <property type="match status" value="1"/>
</dbReference>
<evidence type="ECO:0000256" key="1">
    <source>
        <dbReference type="ARBA" id="ARBA00022741"/>
    </source>
</evidence>
<dbReference type="Gene3D" id="3.40.50.300">
    <property type="entry name" value="P-loop containing nucleotide triphosphate hydrolases"/>
    <property type="match status" value="1"/>
</dbReference>
<feature type="compositionally biased region" description="Basic and acidic residues" evidence="3">
    <location>
        <begin position="14"/>
        <end position="25"/>
    </location>
</feature>
<dbReference type="Proteomes" id="UP000094501">
    <property type="component" value="Unassembled WGS sequence"/>
</dbReference>